<dbReference type="Proteomes" id="UP000299102">
    <property type="component" value="Unassembled WGS sequence"/>
</dbReference>
<dbReference type="AlphaFoldDB" id="A0A4C1Y6L3"/>
<comment type="caution">
    <text evidence="1">The sequence shown here is derived from an EMBL/GenBank/DDBJ whole genome shotgun (WGS) entry which is preliminary data.</text>
</comment>
<reference evidence="1 2" key="1">
    <citation type="journal article" date="2019" name="Commun. Biol.">
        <title>The bagworm genome reveals a unique fibroin gene that provides high tensile strength.</title>
        <authorList>
            <person name="Kono N."/>
            <person name="Nakamura H."/>
            <person name="Ohtoshi R."/>
            <person name="Tomita M."/>
            <person name="Numata K."/>
            <person name="Arakawa K."/>
        </authorList>
    </citation>
    <scope>NUCLEOTIDE SEQUENCE [LARGE SCALE GENOMIC DNA]</scope>
</reference>
<proteinExistence type="predicted"/>
<keyword evidence="2" id="KW-1185">Reference proteome</keyword>
<evidence type="ECO:0000313" key="1">
    <source>
        <dbReference type="EMBL" id="GBP71526.1"/>
    </source>
</evidence>
<organism evidence="1 2">
    <name type="scientific">Eumeta variegata</name>
    <name type="common">Bagworm moth</name>
    <name type="synonym">Eumeta japonica</name>
    <dbReference type="NCBI Taxonomy" id="151549"/>
    <lineage>
        <taxon>Eukaryota</taxon>
        <taxon>Metazoa</taxon>
        <taxon>Ecdysozoa</taxon>
        <taxon>Arthropoda</taxon>
        <taxon>Hexapoda</taxon>
        <taxon>Insecta</taxon>
        <taxon>Pterygota</taxon>
        <taxon>Neoptera</taxon>
        <taxon>Endopterygota</taxon>
        <taxon>Lepidoptera</taxon>
        <taxon>Glossata</taxon>
        <taxon>Ditrysia</taxon>
        <taxon>Tineoidea</taxon>
        <taxon>Psychidae</taxon>
        <taxon>Oiketicinae</taxon>
        <taxon>Eumeta</taxon>
    </lineage>
</organism>
<gene>
    <name evidence="1" type="ORF">EVAR_50586_1</name>
</gene>
<dbReference type="EMBL" id="BGZK01001112">
    <property type="protein sequence ID" value="GBP71526.1"/>
    <property type="molecule type" value="Genomic_DNA"/>
</dbReference>
<accession>A0A4C1Y6L3</accession>
<sequence>MIFKNENSTAVRDETDVTRRLRVQVCSYTRRYKSLGRRGACVTDATVKFARRVHETSERVSQICCVCTIQEVSPAPVERARPAYTAFALRVRGRFLDAAPFKSRESHESNCRRDVAPVTLEARGGRSVRPAGTVNQQYE</sequence>
<evidence type="ECO:0000313" key="2">
    <source>
        <dbReference type="Proteomes" id="UP000299102"/>
    </source>
</evidence>
<protein>
    <submittedName>
        <fullName evidence="1">Uncharacterized protein</fullName>
    </submittedName>
</protein>
<name>A0A4C1Y6L3_EUMVA</name>